<evidence type="ECO:0000313" key="1">
    <source>
        <dbReference type="EMBL" id="EKM58516.1"/>
    </source>
</evidence>
<dbReference type="RefSeq" id="XP_007393827.1">
    <property type="nucleotide sequence ID" value="XM_007393765.1"/>
</dbReference>
<sequence length="80" mass="9268">MMFGTTQTDEIQIYRMPSRAVHKNPQDAADLPLVDETCFKRFQRTKGYESAITSPWDETRRLDPINRAFGQLMWPAPCSC</sequence>
<dbReference type="KEGG" id="pco:PHACADRAFT_252911"/>
<dbReference type="AlphaFoldDB" id="K5V702"/>
<gene>
    <name evidence="1" type="ORF">PHACADRAFT_252911</name>
</gene>
<evidence type="ECO:0000313" key="2">
    <source>
        <dbReference type="Proteomes" id="UP000008370"/>
    </source>
</evidence>
<keyword evidence="2" id="KW-1185">Reference proteome</keyword>
<reference evidence="1 2" key="1">
    <citation type="journal article" date="2012" name="BMC Genomics">
        <title>Comparative genomics of the white-rot fungi, Phanerochaete carnosa and P. chrysosporium, to elucidate the genetic basis of the distinct wood types they colonize.</title>
        <authorList>
            <person name="Suzuki H."/>
            <person name="MacDonald J."/>
            <person name="Syed K."/>
            <person name="Salamov A."/>
            <person name="Hori C."/>
            <person name="Aerts A."/>
            <person name="Henrissat B."/>
            <person name="Wiebenga A."/>
            <person name="vanKuyk P.A."/>
            <person name="Barry K."/>
            <person name="Lindquist E."/>
            <person name="LaButti K."/>
            <person name="Lapidus A."/>
            <person name="Lucas S."/>
            <person name="Coutinho P."/>
            <person name="Gong Y."/>
            <person name="Samejima M."/>
            <person name="Mahadevan R."/>
            <person name="Abou-Zaid M."/>
            <person name="de Vries R.P."/>
            <person name="Igarashi K."/>
            <person name="Yadav J.S."/>
            <person name="Grigoriev I.V."/>
            <person name="Master E.R."/>
        </authorList>
    </citation>
    <scope>NUCLEOTIDE SEQUENCE [LARGE SCALE GENOMIC DNA]</scope>
    <source>
        <strain evidence="1 2">HHB-10118-sp</strain>
    </source>
</reference>
<dbReference type="EMBL" id="JH930470">
    <property type="protein sequence ID" value="EKM58516.1"/>
    <property type="molecule type" value="Genomic_DNA"/>
</dbReference>
<dbReference type="InParanoid" id="K5V702"/>
<dbReference type="GeneID" id="18915614"/>
<name>K5V702_PHACS</name>
<proteinExistence type="predicted"/>
<dbReference type="Proteomes" id="UP000008370">
    <property type="component" value="Unassembled WGS sequence"/>
</dbReference>
<protein>
    <submittedName>
        <fullName evidence="1">Uncharacterized protein</fullName>
    </submittedName>
</protein>
<dbReference type="HOGENOM" id="CLU_2590540_0_0_1"/>
<accession>K5V702</accession>
<organism evidence="1 2">
    <name type="scientific">Phanerochaete carnosa (strain HHB-10118-sp)</name>
    <name type="common">White-rot fungus</name>
    <name type="synonym">Peniophora carnosa</name>
    <dbReference type="NCBI Taxonomy" id="650164"/>
    <lineage>
        <taxon>Eukaryota</taxon>
        <taxon>Fungi</taxon>
        <taxon>Dikarya</taxon>
        <taxon>Basidiomycota</taxon>
        <taxon>Agaricomycotina</taxon>
        <taxon>Agaricomycetes</taxon>
        <taxon>Polyporales</taxon>
        <taxon>Phanerochaetaceae</taxon>
        <taxon>Phanerochaete</taxon>
    </lineage>
</organism>